<reference evidence="13 14" key="1">
    <citation type="submission" date="2010-08" db="EMBL/GenBank/DDBJ databases">
        <authorList>
            <person name="Harkins D.M."/>
            <person name="Madupu R."/>
            <person name="Durkin A.S."/>
            <person name="Torralba M."/>
            <person name="Methe B."/>
            <person name="Sutton G.G."/>
            <person name="Nelson K.E."/>
        </authorList>
    </citation>
    <scope>NUCLEOTIDE SEQUENCE [LARGE SCALE GENOMIC DNA]</scope>
    <source>
        <strain evidence="13 14">DSM 17678</strain>
    </source>
</reference>
<name>E0E4Y4_9FIRM</name>
<evidence type="ECO:0000313" key="13">
    <source>
        <dbReference type="EMBL" id="EFM64051.1"/>
    </source>
</evidence>
<dbReference type="Proteomes" id="UP000003244">
    <property type="component" value="Unassembled WGS sequence"/>
</dbReference>
<dbReference type="InterPro" id="IPR027477">
    <property type="entry name" value="Succ_DH/fumarate_Rdtase_cat_sf"/>
</dbReference>
<comment type="pathway">
    <text evidence="2">Cofactor biosynthesis; NAD(+) biosynthesis; iminoaspartate from L-aspartate (oxidase route): step 1/1.</text>
</comment>
<feature type="domain" description="FAD-dependent oxidoreductase 2 FAD-binding" evidence="12">
    <location>
        <begin position="6"/>
        <end position="370"/>
    </location>
</feature>
<sequence>MKEFYDIVIVGSGAAGLSCALKLNPDYDICLISKKSMAEANSYLAQGGISAKLAHENLDDYIEDTLKAGHYENDVDVVRAILDESLDVVEELTGYGVNFDKLDPDTYSLHKEGGHRSARVYHVGDFTGRSMCEVMAERVKARPNIDTCENTTFYDLIIEDNKAVGIRVFVDGLYKNIYARAVVLATGGIGGIFNSSTNYKSVSGEALSIAMKYGVEVSNLEYIQIHPTVLYDKAMGRHSLITEALRGEGGILLGINGDRFIDELLPRDVVSKAIRKKMEEDQTDHVYLSLENIRDRERIDERFPTVFQACMDKGIDIRKDMIPVCPGQHYHMGGIRAQIDGRTSLPGLYAIGETSCTGLHGRNRLASNSLLEACFCGMKCGEGLNASLPDFKAHMEENRETRNIDDIIADYHKILVDTIKERNHDFYEYWLKNEDA</sequence>
<dbReference type="SUPFAM" id="SSF51905">
    <property type="entry name" value="FAD/NAD(P)-binding domain"/>
    <property type="match status" value="1"/>
</dbReference>
<organism evidence="13 14">
    <name type="scientific">Peptostreptococcus stomatis DSM 17678</name>
    <dbReference type="NCBI Taxonomy" id="596315"/>
    <lineage>
        <taxon>Bacteria</taxon>
        <taxon>Bacillati</taxon>
        <taxon>Bacillota</taxon>
        <taxon>Clostridia</taxon>
        <taxon>Peptostreptococcales</taxon>
        <taxon>Peptostreptococcaceae</taxon>
        <taxon>Peptostreptococcus</taxon>
    </lineage>
</organism>
<dbReference type="UniPathway" id="UPA00253">
    <property type="reaction ID" value="UER00326"/>
</dbReference>
<dbReference type="EMBL" id="ADGQ01000071">
    <property type="protein sequence ID" value="EFM64051.1"/>
    <property type="molecule type" value="Genomic_DNA"/>
</dbReference>
<evidence type="ECO:0000256" key="1">
    <source>
        <dbReference type="ARBA" id="ARBA00001974"/>
    </source>
</evidence>
<dbReference type="GO" id="GO:0033765">
    <property type="term" value="F:steroid dehydrogenase activity, acting on the CH-CH group of donors"/>
    <property type="evidence" value="ECO:0007669"/>
    <property type="project" value="UniProtKB-ARBA"/>
</dbReference>
<dbReference type="GO" id="GO:0008734">
    <property type="term" value="F:L-aspartate oxidase activity"/>
    <property type="evidence" value="ECO:0007669"/>
    <property type="project" value="UniProtKB-EC"/>
</dbReference>
<keyword evidence="7" id="KW-0662">Pyridine nucleotide biosynthesis</keyword>
<evidence type="ECO:0000256" key="8">
    <source>
        <dbReference type="ARBA" id="ARBA00022827"/>
    </source>
</evidence>
<keyword evidence="9" id="KW-0560">Oxidoreductase</keyword>
<comment type="catalytic activity">
    <reaction evidence="11">
        <text>L-aspartate + O2 = iminosuccinate + H2O2</text>
        <dbReference type="Rhea" id="RHEA:25876"/>
        <dbReference type="ChEBI" id="CHEBI:15379"/>
        <dbReference type="ChEBI" id="CHEBI:16240"/>
        <dbReference type="ChEBI" id="CHEBI:29991"/>
        <dbReference type="ChEBI" id="CHEBI:77875"/>
        <dbReference type="EC" id="1.4.3.16"/>
    </reaction>
    <physiologicalReaction direction="left-to-right" evidence="11">
        <dbReference type="Rhea" id="RHEA:25877"/>
    </physiologicalReaction>
</comment>
<keyword evidence="8" id="KW-0274">FAD</keyword>
<comment type="similarity">
    <text evidence="3">Belongs to the FAD-dependent oxidoreductase 2 family. NadB subfamily.</text>
</comment>
<comment type="caution">
    <text evidence="13">The sequence shown here is derived from an EMBL/GenBank/DDBJ whole genome shotgun (WGS) entry which is preliminary data.</text>
</comment>
<evidence type="ECO:0000256" key="5">
    <source>
        <dbReference type="ARBA" id="ARBA00021901"/>
    </source>
</evidence>
<dbReference type="InterPro" id="IPR003953">
    <property type="entry name" value="FAD-dep_OxRdtase_2_FAD-bd"/>
</dbReference>
<evidence type="ECO:0000256" key="2">
    <source>
        <dbReference type="ARBA" id="ARBA00004950"/>
    </source>
</evidence>
<dbReference type="GeneID" id="84801359"/>
<keyword evidence="14" id="KW-1185">Reference proteome</keyword>
<dbReference type="PANTHER" id="PTHR42716:SF2">
    <property type="entry name" value="L-ASPARTATE OXIDASE, CHLOROPLASTIC"/>
    <property type="match status" value="1"/>
</dbReference>
<evidence type="ECO:0000256" key="9">
    <source>
        <dbReference type="ARBA" id="ARBA00023002"/>
    </source>
</evidence>
<dbReference type="STRING" id="596315.HMPREF0634_0879"/>
<keyword evidence="6" id="KW-0285">Flavoprotein</keyword>
<comment type="cofactor">
    <cofactor evidence="1">
        <name>FAD</name>
        <dbReference type="ChEBI" id="CHEBI:57692"/>
    </cofactor>
</comment>
<dbReference type="InterPro" id="IPR005288">
    <property type="entry name" value="NadB"/>
</dbReference>
<dbReference type="SUPFAM" id="SSF56425">
    <property type="entry name" value="Succinate dehydrogenase/fumarate reductase flavoprotein, catalytic domain"/>
    <property type="match status" value="1"/>
</dbReference>
<dbReference type="PROSITE" id="PS51257">
    <property type="entry name" value="PROKAR_LIPOPROTEIN"/>
    <property type="match status" value="1"/>
</dbReference>
<dbReference type="EC" id="1.4.3.16" evidence="4"/>
<dbReference type="PRINTS" id="PR00368">
    <property type="entry name" value="FADPNR"/>
</dbReference>
<dbReference type="InterPro" id="IPR036188">
    <property type="entry name" value="FAD/NAD-bd_sf"/>
</dbReference>
<gene>
    <name evidence="13" type="ORF">HMPREF0634_0879</name>
</gene>
<dbReference type="FunFam" id="3.90.700.10:FF:000002">
    <property type="entry name" value="L-aspartate oxidase"/>
    <property type="match status" value="1"/>
</dbReference>
<evidence type="ECO:0000256" key="10">
    <source>
        <dbReference type="ARBA" id="ARBA00030386"/>
    </source>
</evidence>
<evidence type="ECO:0000256" key="3">
    <source>
        <dbReference type="ARBA" id="ARBA00008562"/>
    </source>
</evidence>
<dbReference type="OrthoDB" id="9806724at2"/>
<dbReference type="AlphaFoldDB" id="E0E4Y4"/>
<protein>
    <recommendedName>
        <fullName evidence="5">L-aspartate oxidase</fullName>
        <ecNumber evidence="4">1.4.3.16</ecNumber>
    </recommendedName>
    <alternativeName>
        <fullName evidence="10">Quinolinate synthase B</fullName>
    </alternativeName>
</protein>
<dbReference type="eggNOG" id="COG0029">
    <property type="taxonomic scope" value="Bacteria"/>
</dbReference>
<evidence type="ECO:0000256" key="11">
    <source>
        <dbReference type="ARBA" id="ARBA00048305"/>
    </source>
</evidence>
<dbReference type="Gene3D" id="3.50.50.60">
    <property type="entry name" value="FAD/NAD(P)-binding domain"/>
    <property type="match status" value="1"/>
</dbReference>
<evidence type="ECO:0000259" key="12">
    <source>
        <dbReference type="Pfam" id="PF00890"/>
    </source>
</evidence>
<proteinExistence type="inferred from homology"/>
<dbReference type="Gene3D" id="3.90.700.10">
    <property type="entry name" value="Succinate dehydrogenase/fumarate reductase flavoprotein, catalytic domain"/>
    <property type="match status" value="1"/>
</dbReference>
<dbReference type="NCBIfam" id="NF004820">
    <property type="entry name" value="PRK06175.1"/>
    <property type="match status" value="1"/>
</dbReference>
<accession>E0E4Y4</accession>
<evidence type="ECO:0000256" key="6">
    <source>
        <dbReference type="ARBA" id="ARBA00022630"/>
    </source>
</evidence>
<evidence type="ECO:0000256" key="7">
    <source>
        <dbReference type="ARBA" id="ARBA00022642"/>
    </source>
</evidence>
<dbReference type="Pfam" id="PF00890">
    <property type="entry name" value="FAD_binding_2"/>
    <property type="match status" value="1"/>
</dbReference>
<evidence type="ECO:0000313" key="14">
    <source>
        <dbReference type="Proteomes" id="UP000003244"/>
    </source>
</evidence>
<dbReference type="PANTHER" id="PTHR42716">
    <property type="entry name" value="L-ASPARTATE OXIDASE"/>
    <property type="match status" value="1"/>
</dbReference>
<dbReference type="GO" id="GO:0034628">
    <property type="term" value="P:'de novo' NAD+ biosynthetic process from L-aspartate"/>
    <property type="evidence" value="ECO:0007669"/>
    <property type="project" value="TreeGrafter"/>
</dbReference>
<dbReference type="RefSeq" id="WP_007791016.1">
    <property type="nucleotide sequence ID" value="NZ_ADGQ01000071.1"/>
</dbReference>
<evidence type="ECO:0000256" key="4">
    <source>
        <dbReference type="ARBA" id="ARBA00012173"/>
    </source>
</evidence>